<dbReference type="PANTHER" id="PTHR43227:SF11">
    <property type="entry name" value="BLL4140 PROTEIN"/>
    <property type="match status" value="1"/>
</dbReference>
<feature type="transmembrane region" description="Helical" evidence="7">
    <location>
        <begin position="277"/>
        <end position="302"/>
    </location>
</feature>
<keyword evidence="3" id="KW-1003">Cell membrane</keyword>
<dbReference type="GO" id="GO:0005886">
    <property type="term" value="C:plasma membrane"/>
    <property type="evidence" value="ECO:0007669"/>
    <property type="project" value="UniProtKB-SubCell"/>
</dbReference>
<dbReference type="PANTHER" id="PTHR43227">
    <property type="entry name" value="BLL4140 PROTEIN"/>
    <property type="match status" value="1"/>
</dbReference>
<feature type="transmembrane region" description="Helical" evidence="7">
    <location>
        <begin position="22"/>
        <end position="50"/>
    </location>
</feature>
<sequence>MRVGGDSATPGIPKRSSWTRNWVLHAMLLPSVVLVLVYQYGTLFGLIMAFQKYNLAKGILGSPFVGWRNFEYVLHFPDIGRVIFNTIFIASMKIVVGLIAPVSMALLLNEVRKVLFKRIFQTVVYLPHFLSWVILGGILIDILSPSSGIVNQLLGLLGIKPIFFLGSNSWFPYVIVISDVWKEFGFGTIVYLAALAGINPNLYEAAEVDGAGRWRQTWSITLPGIAPIIVLMVTLSLGNVLNAGFDQIFNLYSPQVYETGDIIDTLVYRIGLLDAQYSLATAIGFMRSIVAFLMISVSYVLAYRLANYRIF</sequence>
<keyword evidence="2 7" id="KW-0813">Transport</keyword>
<feature type="domain" description="ABC transmembrane type-1" evidence="8">
    <location>
        <begin position="83"/>
        <end position="298"/>
    </location>
</feature>
<dbReference type="AlphaFoldDB" id="A0A329M6Z9"/>
<comment type="similarity">
    <text evidence="7">Belongs to the binding-protein-dependent transport system permease family.</text>
</comment>
<comment type="subcellular location">
    <subcellularLocation>
        <location evidence="1 7">Cell membrane</location>
        <topology evidence="1 7">Multi-pass membrane protein</topology>
    </subcellularLocation>
</comment>
<keyword evidence="10" id="KW-1185">Reference proteome</keyword>
<evidence type="ECO:0000256" key="1">
    <source>
        <dbReference type="ARBA" id="ARBA00004651"/>
    </source>
</evidence>
<name>A0A329M6Z9_9BACL</name>
<dbReference type="InterPro" id="IPR000515">
    <property type="entry name" value="MetI-like"/>
</dbReference>
<dbReference type="InterPro" id="IPR035906">
    <property type="entry name" value="MetI-like_sf"/>
</dbReference>
<dbReference type="Pfam" id="PF00528">
    <property type="entry name" value="BPD_transp_1"/>
    <property type="match status" value="1"/>
</dbReference>
<protein>
    <submittedName>
        <fullName evidence="9">Sugar ABC transporter permease</fullName>
    </submittedName>
</protein>
<keyword evidence="6 7" id="KW-0472">Membrane</keyword>
<comment type="caution">
    <text evidence="9">The sequence shown here is derived from an EMBL/GenBank/DDBJ whole genome shotgun (WGS) entry which is preliminary data.</text>
</comment>
<evidence type="ECO:0000256" key="5">
    <source>
        <dbReference type="ARBA" id="ARBA00022989"/>
    </source>
</evidence>
<evidence type="ECO:0000256" key="4">
    <source>
        <dbReference type="ARBA" id="ARBA00022692"/>
    </source>
</evidence>
<feature type="transmembrane region" description="Helical" evidence="7">
    <location>
        <begin position="217"/>
        <end position="237"/>
    </location>
</feature>
<dbReference type="InterPro" id="IPR050809">
    <property type="entry name" value="UgpAE/MalFG_permease"/>
</dbReference>
<evidence type="ECO:0000313" key="9">
    <source>
        <dbReference type="EMBL" id="RAV15641.1"/>
    </source>
</evidence>
<evidence type="ECO:0000256" key="3">
    <source>
        <dbReference type="ARBA" id="ARBA00022475"/>
    </source>
</evidence>
<dbReference type="Proteomes" id="UP000250369">
    <property type="component" value="Unassembled WGS sequence"/>
</dbReference>
<dbReference type="OrthoDB" id="9785836at2"/>
<keyword evidence="5 7" id="KW-1133">Transmembrane helix</keyword>
<feature type="transmembrane region" description="Helical" evidence="7">
    <location>
        <begin position="129"/>
        <end position="150"/>
    </location>
</feature>
<dbReference type="Gene3D" id="1.10.3720.10">
    <property type="entry name" value="MetI-like"/>
    <property type="match status" value="1"/>
</dbReference>
<proteinExistence type="inferred from homology"/>
<dbReference type="GO" id="GO:0055085">
    <property type="term" value="P:transmembrane transport"/>
    <property type="evidence" value="ECO:0007669"/>
    <property type="project" value="InterPro"/>
</dbReference>
<evidence type="ECO:0000313" key="10">
    <source>
        <dbReference type="Proteomes" id="UP000250369"/>
    </source>
</evidence>
<reference evidence="9 10" key="1">
    <citation type="journal article" date="2009" name="Int. J. Syst. Evol. Microbiol.">
        <title>Paenibacillus contaminans sp. nov., isolated from a contaminated laboratory plate.</title>
        <authorList>
            <person name="Chou J.H."/>
            <person name="Lee J.H."/>
            <person name="Lin M.C."/>
            <person name="Chang P.S."/>
            <person name="Arun A.B."/>
            <person name="Young C.C."/>
            <person name="Chen W.M."/>
        </authorList>
    </citation>
    <scope>NUCLEOTIDE SEQUENCE [LARGE SCALE GENOMIC DNA]</scope>
    <source>
        <strain evidence="9 10">CKOBP-6</strain>
    </source>
</reference>
<gene>
    <name evidence="9" type="ORF">DQG23_30095</name>
</gene>
<keyword evidence="4 7" id="KW-0812">Transmembrane</keyword>
<dbReference type="EMBL" id="QMFB01000023">
    <property type="protein sequence ID" value="RAV15641.1"/>
    <property type="molecule type" value="Genomic_DNA"/>
</dbReference>
<evidence type="ECO:0000256" key="2">
    <source>
        <dbReference type="ARBA" id="ARBA00022448"/>
    </source>
</evidence>
<evidence type="ECO:0000256" key="7">
    <source>
        <dbReference type="RuleBase" id="RU363032"/>
    </source>
</evidence>
<dbReference type="SUPFAM" id="SSF161098">
    <property type="entry name" value="MetI-like"/>
    <property type="match status" value="1"/>
</dbReference>
<dbReference type="CDD" id="cd06261">
    <property type="entry name" value="TM_PBP2"/>
    <property type="match status" value="1"/>
</dbReference>
<evidence type="ECO:0000256" key="6">
    <source>
        <dbReference type="ARBA" id="ARBA00023136"/>
    </source>
</evidence>
<feature type="transmembrane region" description="Helical" evidence="7">
    <location>
        <begin position="82"/>
        <end position="108"/>
    </location>
</feature>
<organism evidence="9 10">
    <name type="scientific">Paenibacillus contaminans</name>
    <dbReference type="NCBI Taxonomy" id="450362"/>
    <lineage>
        <taxon>Bacteria</taxon>
        <taxon>Bacillati</taxon>
        <taxon>Bacillota</taxon>
        <taxon>Bacilli</taxon>
        <taxon>Bacillales</taxon>
        <taxon>Paenibacillaceae</taxon>
        <taxon>Paenibacillus</taxon>
    </lineage>
</organism>
<feature type="transmembrane region" description="Helical" evidence="7">
    <location>
        <begin position="170"/>
        <end position="196"/>
    </location>
</feature>
<accession>A0A329M6Z9</accession>
<evidence type="ECO:0000259" key="8">
    <source>
        <dbReference type="PROSITE" id="PS50928"/>
    </source>
</evidence>
<dbReference type="PROSITE" id="PS50928">
    <property type="entry name" value="ABC_TM1"/>
    <property type="match status" value="1"/>
</dbReference>